<dbReference type="EMBL" id="WOWK01000091">
    <property type="protein sequence ID" value="KAF0319732.1"/>
    <property type="molecule type" value="Genomic_DNA"/>
</dbReference>
<protein>
    <submittedName>
        <fullName evidence="9">Major facilitator superfamily transporter</fullName>
    </submittedName>
</protein>
<sequence>MGPSSSAQTIELQQLPALPSDAQGHATTKLANGDVAISPLREAERDWNMLTPHHNGGSSHSTPPEDAVEIFQKWNYPRSNIARILSIFWSLMVMGANDASYGAIIPHLGKYYQLPYSFTSLIFLAPFIGHTLSAALNTSLHETVGQRGIAIIGSGCHLAAYIAISLHLPYPALVFIYMLAGLGNGIGDAAWNSWVASNLADSNVVINSMHACYGLGAVLGPVTATTMVVKAGLPWYAFYYFMAGLAGIELVTTSTTFWSATGKAYREANPKGPEPRESIVHETLFKLPNARTTWVCAIFALGYVGLEVSLGGWIVTFMLQVRHGEEFASGMTATGFWAGLAAGRIALGFVTPHVGERFAVMAYLGAAICLQLLFWLVPQFFISAITVSLQGFFLGPLFPAIMIAVTKLLPKHLHVSAIGFAIGLGGSGAAIVPFVIGAQAQQHGVQVLSPIVLGALVFLSVTWSFLPSFGRKQD</sequence>
<feature type="transmembrane region" description="Helical" evidence="7">
    <location>
        <begin position="172"/>
        <end position="191"/>
    </location>
</feature>
<feature type="transmembrane region" description="Helical" evidence="7">
    <location>
        <begin position="212"/>
        <end position="231"/>
    </location>
</feature>
<keyword evidence="10" id="KW-1185">Reference proteome</keyword>
<dbReference type="FunFam" id="1.20.1250.20:FF:000286">
    <property type="entry name" value="MFS efflux transporter"/>
    <property type="match status" value="1"/>
</dbReference>
<dbReference type="InterPro" id="IPR020846">
    <property type="entry name" value="MFS_dom"/>
</dbReference>
<reference evidence="9 10" key="1">
    <citation type="submission" date="2019-12" db="EMBL/GenBank/DDBJ databases">
        <title>A genome sequence resource for the geographically widespread anthracnose pathogen Colletotrichum asianum.</title>
        <authorList>
            <person name="Meng Y."/>
        </authorList>
    </citation>
    <scope>NUCLEOTIDE SEQUENCE [LARGE SCALE GENOMIC DNA]</scope>
    <source>
        <strain evidence="9 10">ICMP 18580</strain>
    </source>
</reference>
<evidence type="ECO:0000256" key="2">
    <source>
        <dbReference type="ARBA" id="ARBA00008335"/>
    </source>
</evidence>
<dbReference type="Pfam" id="PF07690">
    <property type="entry name" value="MFS_1"/>
    <property type="match status" value="1"/>
</dbReference>
<accession>A0A8H3ZL72</accession>
<dbReference type="Gene3D" id="1.20.1250.20">
    <property type="entry name" value="MFS general substrate transporter like domains"/>
    <property type="match status" value="2"/>
</dbReference>
<comment type="similarity">
    <text evidence="2">Belongs to the major facilitator superfamily.</text>
</comment>
<gene>
    <name evidence="9" type="ORF">GQ607_012983</name>
</gene>
<evidence type="ECO:0000259" key="8">
    <source>
        <dbReference type="PROSITE" id="PS50850"/>
    </source>
</evidence>
<evidence type="ECO:0000256" key="5">
    <source>
        <dbReference type="ARBA" id="ARBA00022989"/>
    </source>
</evidence>
<comment type="caution">
    <text evidence="9">The sequence shown here is derived from an EMBL/GenBank/DDBJ whole genome shotgun (WGS) entry which is preliminary data.</text>
</comment>
<dbReference type="InterPro" id="IPR051788">
    <property type="entry name" value="MFS_Transporter"/>
</dbReference>
<dbReference type="PROSITE" id="PS50850">
    <property type="entry name" value="MFS"/>
    <property type="match status" value="1"/>
</dbReference>
<feature type="transmembrane region" description="Helical" evidence="7">
    <location>
        <begin position="237"/>
        <end position="258"/>
    </location>
</feature>
<evidence type="ECO:0000256" key="6">
    <source>
        <dbReference type="ARBA" id="ARBA00023136"/>
    </source>
</evidence>
<feature type="transmembrane region" description="Helical" evidence="7">
    <location>
        <begin position="327"/>
        <end position="346"/>
    </location>
</feature>
<organism evidence="9 10">
    <name type="scientific">Colletotrichum asianum</name>
    <dbReference type="NCBI Taxonomy" id="702518"/>
    <lineage>
        <taxon>Eukaryota</taxon>
        <taxon>Fungi</taxon>
        <taxon>Dikarya</taxon>
        <taxon>Ascomycota</taxon>
        <taxon>Pezizomycotina</taxon>
        <taxon>Sordariomycetes</taxon>
        <taxon>Hypocreomycetidae</taxon>
        <taxon>Glomerellales</taxon>
        <taxon>Glomerellaceae</taxon>
        <taxon>Colletotrichum</taxon>
        <taxon>Colletotrichum gloeosporioides species complex</taxon>
    </lineage>
</organism>
<feature type="transmembrane region" description="Helical" evidence="7">
    <location>
        <begin position="294"/>
        <end position="315"/>
    </location>
</feature>
<feature type="transmembrane region" description="Helical" evidence="7">
    <location>
        <begin position="358"/>
        <end position="376"/>
    </location>
</feature>
<feature type="transmembrane region" description="Helical" evidence="7">
    <location>
        <begin position="417"/>
        <end position="436"/>
    </location>
</feature>
<evidence type="ECO:0000313" key="10">
    <source>
        <dbReference type="Proteomes" id="UP000434172"/>
    </source>
</evidence>
<name>A0A8H3ZL72_9PEZI</name>
<feature type="domain" description="Major facilitator superfamily (MFS) profile" evidence="8">
    <location>
        <begin position="83"/>
        <end position="472"/>
    </location>
</feature>
<proteinExistence type="inferred from homology"/>
<dbReference type="OrthoDB" id="413079at2759"/>
<keyword evidence="5 7" id="KW-1133">Transmembrane helix</keyword>
<feature type="transmembrane region" description="Helical" evidence="7">
    <location>
        <begin position="81"/>
        <end position="104"/>
    </location>
</feature>
<dbReference type="GO" id="GO:0022857">
    <property type="term" value="F:transmembrane transporter activity"/>
    <property type="evidence" value="ECO:0007669"/>
    <property type="project" value="InterPro"/>
</dbReference>
<dbReference type="SUPFAM" id="SSF103473">
    <property type="entry name" value="MFS general substrate transporter"/>
    <property type="match status" value="1"/>
</dbReference>
<comment type="subcellular location">
    <subcellularLocation>
        <location evidence="1">Endomembrane system</location>
        <topology evidence="1">Multi-pass membrane protein</topology>
    </subcellularLocation>
</comment>
<dbReference type="FunFam" id="1.20.1250.20:FF:000308">
    <property type="entry name" value="MFS efflux transporter"/>
    <property type="match status" value="1"/>
</dbReference>
<evidence type="ECO:0000256" key="3">
    <source>
        <dbReference type="ARBA" id="ARBA00022448"/>
    </source>
</evidence>
<dbReference type="AlphaFoldDB" id="A0A8H3ZL72"/>
<dbReference type="InterPro" id="IPR036259">
    <property type="entry name" value="MFS_trans_sf"/>
</dbReference>
<dbReference type="Proteomes" id="UP000434172">
    <property type="component" value="Unassembled WGS sequence"/>
</dbReference>
<dbReference type="GO" id="GO:0012505">
    <property type="term" value="C:endomembrane system"/>
    <property type="evidence" value="ECO:0007669"/>
    <property type="project" value="UniProtKB-SubCell"/>
</dbReference>
<dbReference type="InterPro" id="IPR011701">
    <property type="entry name" value="MFS"/>
</dbReference>
<feature type="transmembrane region" description="Helical" evidence="7">
    <location>
        <begin position="382"/>
        <end position="405"/>
    </location>
</feature>
<dbReference type="PANTHER" id="PTHR23514:SF3">
    <property type="entry name" value="BYPASS OF STOP CODON PROTEIN 6"/>
    <property type="match status" value="1"/>
</dbReference>
<evidence type="ECO:0000256" key="4">
    <source>
        <dbReference type="ARBA" id="ARBA00022692"/>
    </source>
</evidence>
<keyword evidence="6 7" id="KW-0472">Membrane</keyword>
<evidence type="ECO:0000313" key="9">
    <source>
        <dbReference type="EMBL" id="KAF0319732.1"/>
    </source>
</evidence>
<feature type="transmembrane region" description="Helical" evidence="7">
    <location>
        <begin position="448"/>
        <end position="466"/>
    </location>
</feature>
<dbReference type="GO" id="GO:0016020">
    <property type="term" value="C:membrane"/>
    <property type="evidence" value="ECO:0007669"/>
    <property type="project" value="TreeGrafter"/>
</dbReference>
<evidence type="ECO:0000256" key="1">
    <source>
        <dbReference type="ARBA" id="ARBA00004127"/>
    </source>
</evidence>
<keyword evidence="4 7" id="KW-0812">Transmembrane</keyword>
<evidence type="ECO:0000256" key="7">
    <source>
        <dbReference type="SAM" id="Phobius"/>
    </source>
</evidence>
<keyword evidence="3" id="KW-0813">Transport</keyword>
<feature type="transmembrane region" description="Helical" evidence="7">
    <location>
        <begin position="116"/>
        <end position="136"/>
    </location>
</feature>
<feature type="transmembrane region" description="Helical" evidence="7">
    <location>
        <begin position="148"/>
        <end position="166"/>
    </location>
</feature>
<dbReference type="PANTHER" id="PTHR23514">
    <property type="entry name" value="BYPASS OF STOP CODON PROTEIN 6"/>
    <property type="match status" value="1"/>
</dbReference>